<dbReference type="RefSeq" id="WP_055072271.1">
    <property type="nucleotide sequence ID" value="NZ_CYXY01000002.1"/>
</dbReference>
<gene>
    <name evidence="3" type="primary">pimA</name>
    <name evidence="3" type="ORF">ERS852571_00346</name>
</gene>
<evidence type="ECO:0000313" key="4">
    <source>
        <dbReference type="Proteomes" id="UP000095553"/>
    </source>
</evidence>
<dbReference type="EMBL" id="CYXY01000002">
    <property type="protein sequence ID" value="CUM74733.1"/>
    <property type="molecule type" value="Genomic_DNA"/>
</dbReference>
<name>A0A173RA04_ANAHA</name>
<dbReference type="GO" id="GO:0009103">
    <property type="term" value="P:lipopolysaccharide biosynthetic process"/>
    <property type="evidence" value="ECO:0007669"/>
    <property type="project" value="TreeGrafter"/>
</dbReference>
<dbReference type="Gene3D" id="3.40.50.2000">
    <property type="entry name" value="Glycogen Phosphorylase B"/>
    <property type="match status" value="1"/>
</dbReference>
<organism evidence="3 4">
    <name type="scientific">Anaerostipes hadrus</name>
    <dbReference type="NCBI Taxonomy" id="649756"/>
    <lineage>
        <taxon>Bacteria</taxon>
        <taxon>Bacillati</taxon>
        <taxon>Bacillota</taxon>
        <taxon>Clostridia</taxon>
        <taxon>Lachnospirales</taxon>
        <taxon>Lachnospiraceae</taxon>
        <taxon>Anaerostipes</taxon>
    </lineage>
</organism>
<keyword evidence="3" id="KW-0328">Glycosyltransferase</keyword>
<dbReference type="Proteomes" id="UP000095553">
    <property type="component" value="Unassembled WGS sequence"/>
</dbReference>
<dbReference type="PANTHER" id="PTHR46401:SF2">
    <property type="entry name" value="GLYCOSYLTRANSFERASE WBBK-RELATED"/>
    <property type="match status" value="1"/>
</dbReference>
<dbReference type="EC" id="2.4.1.57" evidence="3"/>
<sequence length="364" mass="41612">MKINIVIPGVGLSGGIRVLFQYAELLEKKGHDVIFYTPVLAYDVKNSNSELVNKIHVFTNSIKRINSYIIKKNQNKTGFAVNVEAVPCIKNKYLRDADLVIASAWPTAFSVNDLHKTKGKKIYFIQDYEIWNNKRLGQLSYTLPLKHIVISTWIKNKLIEQLGHEDAPIVYDGLDIEIFNNLKTNCYKYSENRKFKILMLYHNLAKKGIVEGLEAYKRLKKQYSNVELSMFGLDRKPDLPEGVIYYSNPTREELKRLYQSADVFLYTSREEGWGLTPLEAMAAGCVVVGTDTGCMLDLGKNEENVLLVEPKDVEGLVNNVIRIMKDEELAKYLAKNANETVKQLSWDKAVLKFETILKDICNEN</sequence>
<reference evidence="3 4" key="1">
    <citation type="submission" date="2015-09" db="EMBL/GenBank/DDBJ databases">
        <authorList>
            <consortium name="Pathogen Informatics"/>
        </authorList>
    </citation>
    <scope>NUCLEOTIDE SEQUENCE [LARGE SCALE GENOMIC DNA]</scope>
    <source>
        <strain evidence="3 4">2789STDY5834959</strain>
    </source>
</reference>
<feature type="domain" description="Glycosyl transferase family 1" evidence="2">
    <location>
        <begin position="192"/>
        <end position="339"/>
    </location>
</feature>
<dbReference type="Gene3D" id="3.40.50.11090">
    <property type="match status" value="1"/>
</dbReference>
<dbReference type="Pfam" id="PF00534">
    <property type="entry name" value="Glycos_transf_1"/>
    <property type="match status" value="1"/>
</dbReference>
<accession>A0A173RA04</accession>
<dbReference type="AlphaFoldDB" id="A0A173RA04"/>
<dbReference type="PANTHER" id="PTHR46401">
    <property type="entry name" value="GLYCOSYLTRANSFERASE WBBK-RELATED"/>
    <property type="match status" value="1"/>
</dbReference>
<evidence type="ECO:0000313" key="3">
    <source>
        <dbReference type="EMBL" id="CUM74733.1"/>
    </source>
</evidence>
<dbReference type="SUPFAM" id="SSF53756">
    <property type="entry name" value="UDP-Glycosyltransferase/glycogen phosphorylase"/>
    <property type="match status" value="1"/>
</dbReference>
<dbReference type="CDD" id="cd03801">
    <property type="entry name" value="GT4_PimA-like"/>
    <property type="match status" value="1"/>
</dbReference>
<protein>
    <submittedName>
        <fullName evidence="3">GDP-mannose-dependent alpha-(1-2)-phosphatidylinositol mannosyltransferase</fullName>
        <ecNumber evidence="3">2.4.1.57</ecNumber>
    </submittedName>
</protein>
<evidence type="ECO:0000256" key="1">
    <source>
        <dbReference type="ARBA" id="ARBA00022679"/>
    </source>
</evidence>
<proteinExistence type="predicted"/>
<dbReference type="InterPro" id="IPR001296">
    <property type="entry name" value="Glyco_trans_1"/>
</dbReference>
<keyword evidence="1 3" id="KW-0808">Transferase</keyword>
<dbReference type="GO" id="GO:0016757">
    <property type="term" value="F:glycosyltransferase activity"/>
    <property type="evidence" value="ECO:0007669"/>
    <property type="project" value="UniProtKB-KW"/>
</dbReference>
<evidence type="ECO:0000259" key="2">
    <source>
        <dbReference type="Pfam" id="PF00534"/>
    </source>
</evidence>